<protein>
    <submittedName>
        <fullName evidence="2">Uncharacterized protein</fullName>
    </submittedName>
</protein>
<dbReference type="EMBL" id="BOQP01000006">
    <property type="protein sequence ID" value="GIM69068.1"/>
    <property type="molecule type" value="Genomic_DNA"/>
</dbReference>
<feature type="transmembrane region" description="Helical" evidence="1">
    <location>
        <begin position="58"/>
        <end position="81"/>
    </location>
</feature>
<accession>A0A919SAQ4</accession>
<keyword evidence="1" id="KW-0812">Transmembrane</keyword>
<proteinExistence type="predicted"/>
<keyword evidence="1" id="KW-1133">Transmembrane helix</keyword>
<reference evidence="2" key="1">
    <citation type="submission" date="2021-03" db="EMBL/GenBank/DDBJ databases">
        <title>Whole genome shotgun sequence of Actinoplanes consettensis NBRC 14913.</title>
        <authorList>
            <person name="Komaki H."/>
            <person name="Tamura T."/>
        </authorList>
    </citation>
    <scope>NUCLEOTIDE SEQUENCE</scope>
    <source>
        <strain evidence="2">NBRC 14913</strain>
    </source>
</reference>
<evidence type="ECO:0000256" key="1">
    <source>
        <dbReference type="SAM" id="Phobius"/>
    </source>
</evidence>
<name>A0A919SAQ4_9ACTN</name>
<evidence type="ECO:0000313" key="2">
    <source>
        <dbReference type="EMBL" id="GIM69068.1"/>
    </source>
</evidence>
<evidence type="ECO:0000313" key="3">
    <source>
        <dbReference type="Proteomes" id="UP000680865"/>
    </source>
</evidence>
<comment type="caution">
    <text evidence="2">The sequence shown here is derived from an EMBL/GenBank/DDBJ whole genome shotgun (WGS) entry which is preliminary data.</text>
</comment>
<keyword evidence="3" id="KW-1185">Reference proteome</keyword>
<dbReference type="Proteomes" id="UP000680865">
    <property type="component" value="Unassembled WGS sequence"/>
</dbReference>
<keyword evidence="1" id="KW-0472">Membrane</keyword>
<organism evidence="2 3">
    <name type="scientific">Winogradskya consettensis</name>
    <dbReference type="NCBI Taxonomy" id="113560"/>
    <lineage>
        <taxon>Bacteria</taxon>
        <taxon>Bacillati</taxon>
        <taxon>Actinomycetota</taxon>
        <taxon>Actinomycetes</taxon>
        <taxon>Micromonosporales</taxon>
        <taxon>Micromonosporaceae</taxon>
        <taxon>Winogradskya</taxon>
    </lineage>
</organism>
<feature type="transmembrane region" description="Helical" evidence="1">
    <location>
        <begin position="101"/>
        <end position="123"/>
    </location>
</feature>
<sequence>MGHMLGGDHEPPSSSTVTAMTMSYLFSIALGHLPMLAVLVAGFVLIGMRRAHLSRRSVLMGYLGLGALVLAEVLSALWSVALPQIYASLDFTSSSFGMVSLSVNLVAALLSAVGIGLLIAAIVTRTHSPSAAQHAPNYQ</sequence>
<gene>
    <name evidence="2" type="ORF">Aco04nite_13580</name>
</gene>
<feature type="transmembrane region" description="Helical" evidence="1">
    <location>
        <begin position="24"/>
        <end position="46"/>
    </location>
</feature>
<dbReference type="AlphaFoldDB" id="A0A919SAQ4"/>